<gene>
    <name evidence="2" type="ORF">TrLO_g6228</name>
</gene>
<evidence type="ECO:0000313" key="3">
    <source>
        <dbReference type="Proteomes" id="UP001165122"/>
    </source>
</evidence>
<comment type="caution">
    <text evidence="2">The sequence shown here is derived from an EMBL/GenBank/DDBJ whole genome shotgun (WGS) entry which is preliminary data.</text>
</comment>
<dbReference type="EMBL" id="BRXW01000267">
    <property type="protein sequence ID" value="GMI16840.1"/>
    <property type="molecule type" value="Genomic_DNA"/>
</dbReference>
<proteinExistence type="predicted"/>
<evidence type="ECO:0000256" key="1">
    <source>
        <dbReference type="SAM" id="MobiDB-lite"/>
    </source>
</evidence>
<accession>A0A9W7FRQ0</accession>
<feature type="region of interest" description="Disordered" evidence="1">
    <location>
        <begin position="161"/>
        <end position="182"/>
    </location>
</feature>
<keyword evidence="3" id="KW-1185">Reference proteome</keyword>
<name>A0A9W7FRQ0_9STRA</name>
<protein>
    <submittedName>
        <fullName evidence="2">Uncharacterized protein</fullName>
    </submittedName>
</protein>
<dbReference type="Proteomes" id="UP001165122">
    <property type="component" value="Unassembled WGS sequence"/>
</dbReference>
<feature type="compositionally biased region" description="Polar residues" evidence="1">
    <location>
        <begin position="123"/>
        <end position="139"/>
    </location>
</feature>
<evidence type="ECO:0000313" key="2">
    <source>
        <dbReference type="EMBL" id="GMI16840.1"/>
    </source>
</evidence>
<sequence length="374" mass="41122">MERVVLGGSASSSCAGKSKLASNSFHRTIFRLTISLLPISSLILSRAQLESFLDLTAKRFLHNSNCISERDYEYATVLLSSFLSFANNNNENVEAFDNKEEGASGGNGGDANQKRPDDDSTGMDASSVGSQDNVSLDRSARLTNDSLGRSARLSNNDFSSVGRILPSSDLPPRSDRLSNNNDFSSVGRILSNRKIRARVSAVKIAPIMGKSSTACQTAFGCLNSPEAKTYAEAYNKDLDIETKTGLQMDCVIQTYTSTADKMITTGLRINSGMKMIGAIPFKNFKTTISTTQFLDGYYNSKSGDIYTKTSFTVRGDHSRVAARIANYDFNCRNPAFSLREDYSDRVQYLEVPNSHSAIIREDYIYITLTLRTKN</sequence>
<reference evidence="3" key="1">
    <citation type="journal article" date="2023" name="Commun. Biol.">
        <title>Genome analysis of Parmales, the sister group of diatoms, reveals the evolutionary specialization of diatoms from phago-mixotrophs to photoautotrophs.</title>
        <authorList>
            <person name="Ban H."/>
            <person name="Sato S."/>
            <person name="Yoshikawa S."/>
            <person name="Yamada K."/>
            <person name="Nakamura Y."/>
            <person name="Ichinomiya M."/>
            <person name="Sato N."/>
            <person name="Blanc-Mathieu R."/>
            <person name="Endo H."/>
            <person name="Kuwata A."/>
            <person name="Ogata H."/>
        </authorList>
    </citation>
    <scope>NUCLEOTIDE SEQUENCE [LARGE SCALE GENOMIC DNA]</scope>
    <source>
        <strain evidence="3">NIES 3700</strain>
    </source>
</reference>
<feature type="region of interest" description="Disordered" evidence="1">
    <location>
        <begin position="98"/>
        <end position="139"/>
    </location>
</feature>
<dbReference type="AlphaFoldDB" id="A0A9W7FRQ0"/>
<organism evidence="2 3">
    <name type="scientific">Triparma laevis f. longispina</name>
    <dbReference type="NCBI Taxonomy" id="1714387"/>
    <lineage>
        <taxon>Eukaryota</taxon>
        <taxon>Sar</taxon>
        <taxon>Stramenopiles</taxon>
        <taxon>Ochrophyta</taxon>
        <taxon>Bolidophyceae</taxon>
        <taxon>Parmales</taxon>
        <taxon>Triparmaceae</taxon>
        <taxon>Triparma</taxon>
    </lineage>
</organism>